<evidence type="ECO:0000313" key="3">
    <source>
        <dbReference type="Proteomes" id="UP000004893"/>
    </source>
</evidence>
<dbReference type="STRING" id="553973.CLOHYLEM_07574"/>
<gene>
    <name evidence="2" type="ORF">CLOHYLEM_07574</name>
</gene>
<feature type="domain" description="GyrI-like small molecule binding" evidence="1">
    <location>
        <begin position="147"/>
        <end position="218"/>
    </location>
</feature>
<dbReference type="RefSeq" id="WP_006444920.1">
    <property type="nucleotide sequence ID" value="NZ_CP036524.1"/>
</dbReference>
<dbReference type="EMBL" id="ABYI02000041">
    <property type="protein sequence ID" value="EEG72571.1"/>
    <property type="molecule type" value="Genomic_DNA"/>
</dbReference>
<reference evidence="2" key="2">
    <citation type="submission" date="2013-06" db="EMBL/GenBank/DDBJ databases">
        <title>Draft genome sequence of Clostridium hylemonae (DSM 15053).</title>
        <authorList>
            <person name="Sudarsanam P."/>
            <person name="Ley R."/>
            <person name="Guruge J."/>
            <person name="Turnbaugh P.J."/>
            <person name="Mahowald M."/>
            <person name="Liep D."/>
            <person name="Gordon J."/>
        </authorList>
    </citation>
    <scope>NUCLEOTIDE SEQUENCE</scope>
    <source>
        <strain evidence="2">DSM 15053</strain>
    </source>
</reference>
<dbReference type="Gene3D" id="3.20.80.10">
    <property type="entry name" value="Regulatory factor, effector binding domain"/>
    <property type="match status" value="1"/>
</dbReference>
<dbReference type="InterPro" id="IPR008319">
    <property type="entry name" value="GyrI-like_CCH_Lin2189-like"/>
</dbReference>
<protein>
    <recommendedName>
        <fullName evidence="1">GyrI-like small molecule binding domain-containing protein</fullName>
    </recommendedName>
</protein>
<dbReference type="eggNOG" id="COG4832">
    <property type="taxonomic scope" value="Bacteria"/>
</dbReference>
<comment type="caution">
    <text evidence="2">The sequence shown here is derived from an EMBL/GenBank/DDBJ whole genome shotgun (WGS) entry which is preliminary data.</text>
</comment>
<dbReference type="SUPFAM" id="SSF55136">
    <property type="entry name" value="Probable bacterial effector-binding domain"/>
    <property type="match status" value="1"/>
</dbReference>
<evidence type="ECO:0000259" key="1">
    <source>
        <dbReference type="Pfam" id="PF06445"/>
    </source>
</evidence>
<proteinExistence type="predicted"/>
<dbReference type="Pfam" id="PF06445">
    <property type="entry name" value="GyrI-like"/>
    <property type="match status" value="1"/>
</dbReference>
<dbReference type="PIRSF" id="PIRSF031644">
    <property type="entry name" value="UCP031644"/>
    <property type="match status" value="1"/>
</dbReference>
<dbReference type="HOGENOM" id="CLU_083625_0_0_9"/>
<dbReference type="InterPro" id="IPR011256">
    <property type="entry name" value="Reg_factor_effector_dom_sf"/>
</dbReference>
<dbReference type="InterPro" id="IPR029442">
    <property type="entry name" value="GyrI-like"/>
</dbReference>
<organism evidence="2 3">
    <name type="scientific">[Clostridium] hylemonae DSM 15053</name>
    <dbReference type="NCBI Taxonomy" id="553973"/>
    <lineage>
        <taxon>Bacteria</taxon>
        <taxon>Bacillati</taxon>
        <taxon>Bacillota</taxon>
        <taxon>Clostridia</taxon>
        <taxon>Lachnospirales</taxon>
        <taxon>Lachnospiraceae</taxon>
    </lineage>
</organism>
<dbReference type="OrthoDB" id="4772335at2"/>
<evidence type="ECO:0000313" key="2">
    <source>
        <dbReference type="EMBL" id="EEG72571.1"/>
    </source>
</evidence>
<dbReference type="Proteomes" id="UP000004893">
    <property type="component" value="Unassembled WGS sequence"/>
</dbReference>
<keyword evidence="3" id="KW-1185">Reference proteome</keyword>
<sequence>MEKKKTAKLDYKKEYKDLYLPGTKPVIIDVPEMVFIQVEGEGDPNTSAAYKNAMEVLYGLSFGIKMSKMSGSQPDGYFEYVVPPLEGLWWMEGGAYIGTEKLAGLKDQFRWISMIRQPEFVTPDVFAWAKDTLKKKKPDIDLSRTKLVTYTEGLCCQVMHIGPYDDEPASVRKLEQFVEDNGYRCDIGEERRHHEIYLGDPRRTKPERLRTVIRHPVKKF</sequence>
<reference evidence="2" key="1">
    <citation type="submission" date="2009-02" db="EMBL/GenBank/DDBJ databases">
        <authorList>
            <person name="Fulton L."/>
            <person name="Clifton S."/>
            <person name="Fulton B."/>
            <person name="Xu J."/>
            <person name="Minx P."/>
            <person name="Pepin K.H."/>
            <person name="Johnson M."/>
            <person name="Bhonagiri V."/>
            <person name="Nash W.E."/>
            <person name="Mardis E.R."/>
            <person name="Wilson R.K."/>
        </authorList>
    </citation>
    <scope>NUCLEOTIDE SEQUENCE [LARGE SCALE GENOMIC DNA]</scope>
    <source>
        <strain evidence="2">DSM 15053</strain>
    </source>
</reference>
<dbReference type="AlphaFoldDB" id="C0C637"/>
<accession>C0C637</accession>
<name>C0C637_9FIRM</name>